<comment type="caution">
    <text evidence="1">The sequence shown here is derived from an EMBL/GenBank/DDBJ whole genome shotgun (WGS) entry which is preliminary data.</text>
</comment>
<sequence>MCSSATAIGGLGAKNPTIHSEQLSEYEMRDQVYFGWIGRTPTGLPPGKKLFLSTATGRFLSRLSLPKKRRRQQFTPPWKL</sequence>
<organism evidence="1 2">
    <name type="scientific">Liparis tanakae</name>
    <name type="common">Tanaka's snailfish</name>
    <dbReference type="NCBI Taxonomy" id="230148"/>
    <lineage>
        <taxon>Eukaryota</taxon>
        <taxon>Metazoa</taxon>
        <taxon>Chordata</taxon>
        <taxon>Craniata</taxon>
        <taxon>Vertebrata</taxon>
        <taxon>Euteleostomi</taxon>
        <taxon>Actinopterygii</taxon>
        <taxon>Neopterygii</taxon>
        <taxon>Teleostei</taxon>
        <taxon>Neoteleostei</taxon>
        <taxon>Acanthomorphata</taxon>
        <taxon>Eupercaria</taxon>
        <taxon>Perciformes</taxon>
        <taxon>Cottioidei</taxon>
        <taxon>Cottales</taxon>
        <taxon>Liparidae</taxon>
        <taxon>Liparis</taxon>
    </lineage>
</organism>
<proteinExistence type="predicted"/>
<keyword evidence="2" id="KW-1185">Reference proteome</keyword>
<accession>A0A4Z2HFG9</accession>
<dbReference type="EMBL" id="SRLO01000249">
    <property type="protein sequence ID" value="TNN64618.1"/>
    <property type="molecule type" value="Genomic_DNA"/>
</dbReference>
<dbReference type="AlphaFoldDB" id="A0A4Z2HFG9"/>
<gene>
    <name evidence="1" type="ORF">EYF80_025127</name>
</gene>
<evidence type="ECO:0000313" key="1">
    <source>
        <dbReference type="EMBL" id="TNN64618.1"/>
    </source>
</evidence>
<dbReference type="Proteomes" id="UP000314294">
    <property type="component" value="Unassembled WGS sequence"/>
</dbReference>
<name>A0A4Z2HFG9_9TELE</name>
<reference evidence="1 2" key="1">
    <citation type="submission" date="2019-03" db="EMBL/GenBank/DDBJ databases">
        <title>First draft genome of Liparis tanakae, snailfish: a comprehensive survey of snailfish specific genes.</title>
        <authorList>
            <person name="Kim W."/>
            <person name="Song I."/>
            <person name="Jeong J.-H."/>
            <person name="Kim D."/>
            <person name="Kim S."/>
            <person name="Ryu S."/>
            <person name="Song J.Y."/>
            <person name="Lee S.K."/>
        </authorList>
    </citation>
    <scope>NUCLEOTIDE SEQUENCE [LARGE SCALE GENOMIC DNA]</scope>
    <source>
        <tissue evidence="1">Muscle</tissue>
    </source>
</reference>
<protein>
    <submittedName>
        <fullName evidence="1">Uncharacterized protein</fullName>
    </submittedName>
</protein>
<evidence type="ECO:0000313" key="2">
    <source>
        <dbReference type="Proteomes" id="UP000314294"/>
    </source>
</evidence>